<dbReference type="EMBL" id="PVTD01000003">
    <property type="protein sequence ID" value="PRY24417.1"/>
    <property type="molecule type" value="Genomic_DNA"/>
</dbReference>
<accession>A0A2T0RTG1</accession>
<gene>
    <name evidence="1" type="ORF">CLV78_103283</name>
</gene>
<sequence length="66" mass="7807">MKQNLPKLPPEDLAKLDFWQLRGLYARLMMSGVRTRVERDQLSDVMQRLDDLYGPAWRVGREPVLH</sequence>
<evidence type="ECO:0000313" key="2">
    <source>
        <dbReference type="Proteomes" id="UP000239480"/>
    </source>
</evidence>
<dbReference type="AlphaFoldDB" id="A0A2T0RTG1"/>
<dbReference type="OrthoDB" id="5493802at2"/>
<comment type="caution">
    <text evidence="1">The sequence shown here is derived from an EMBL/GenBank/DDBJ whole genome shotgun (WGS) entry which is preliminary data.</text>
</comment>
<name>A0A2T0RTG1_9RHOB</name>
<reference evidence="1 2" key="1">
    <citation type="submission" date="2018-03" db="EMBL/GenBank/DDBJ databases">
        <title>Genomic Encyclopedia of Archaeal and Bacterial Type Strains, Phase II (KMG-II): from individual species to whole genera.</title>
        <authorList>
            <person name="Goeker M."/>
        </authorList>
    </citation>
    <scope>NUCLEOTIDE SEQUENCE [LARGE SCALE GENOMIC DNA]</scope>
    <source>
        <strain evidence="1 2">DSM 29328</strain>
    </source>
</reference>
<dbReference type="RefSeq" id="WP_106204786.1">
    <property type="nucleotide sequence ID" value="NZ_PVTD01000003.1"/>
</dbReference>
<keyword evidence="2" id="KW-1185">Reference proteome</keyword>
<dbReference type="Proteomes" id="UP000239480">
    <property type="component" value="Unassembled WGS sequence"/>
</dbReference>
<proteinExistence type="predicted"/>
<organism evidence="1 2">
    <name type="scientific">Aliiruegeria haliotis</name>
    <dbReference type="NCBI Taxonomy" id="1280846"/>
    <lineage>
        <taxon>Bacteria</taxon>
        <taxon>Pseudomonadati</taxon>
        <taxon>Pseudomonadota</taxon>
        <taxon>Alphaproteobacteria</taxon>
        <taxon>Rhodobacterales</taxon>
        <taxon>Roseobacteraceae</taxon>
        <taxon>Aliiruegeria</taxon>
    </lineage>
</organism>
<protein>
    <submittedName>
        <fullName evidence="1">Uncharacterized protein</fullName>
    </submittedName>
</protein>
<evidence type="ECO:0000313" key="1">
    <source>
        <dbReference type="EMBL" id="PRY24417.1"/>
    </source>
</evidence>